<dbReference type="GO" id="GO:0034551">
    <property type="term" value="P:mitochondrial respiratory chain complex III assembly"/>
    <property type="evidence" value="ECO:0007669"/>
    <property type="project" value="InterPro"/>
</dbReference>
<evidence type="ECO:0008006" key="6">
    <source>
        <dbReference type="Google" id="ProtNLM"/>
    </source>
</evidence>
<gene>
    <name evidence="5" type="ORF">HERI1096_LOCUS38720</name>
</gene>
<sequence length="105" mass="11508">MQGPRTAARVYRELLAAQKLLFAEDAGGRAAALLETRKRFREHAEATPEQVPELLQAAHDAAGFLLHNVAQTKQNEAGNYVLKAESRHQMPGTAPSPLPPEDVNR</sequence>
<comment type="subcellular location">
    <subcellularLocation>
        <location evidence="1">Mitochondrion matrix</location>
    </subcellularLocation>
</comment>
<dbReference type="GO" id="GO:0044183">
    <property type="term" value="F:protein folding chaperone"/>
    <property type="evidence" value="ECO:0007669"/>
    <property type="project" value="TreeGrafter"/>
</dbReference>
<reference evidence="5" key="1">
    <citation type="submission" date="2021-01" db="EMBL/GenBank/DDBJ databases">
        <authorList>
            <person name="Corre E."/>
            <person name="Pelletier E."/>
            <person name="Niang G."/>
            <person name="Scheremetjew M."/>
            <person name="Finn R."/>
            <person name="Kale V."/>
            <person name="Holt S."/>
            <person name="Cochrane G."/>
            <person name="Meng A."/>
            <person name="Brown T."/>
            <person name="Cohen L."/>
        </authorList>
    </citation>
    <scope>NUCLEOTIDE SEQUENCE</scope>
    <source>
        <strain evidence="5">CCMP281</strain>
    </source>
</reference>
<feature type="compositionally biased region" description="Pro residues" evidence="4">
    <location>
        <begin position="94"/>
        <end position="105"/>
    </location>
</feature>
<evidence type="ECO:0000256" key="2">
    <source>
        <dbReference type="ARBA" id="ARBA00023128"/>
    </source>
</evidence>
<name>A0A7S3C375_9EUKA</name>
<dbReference type="GO" id="GO:0005759">
    <property type="term" value="C:mitochondrial matrix"/>
    <property type="evidence" value="ECO:0007669"/>
    <property type="project" value="UniProtKB-SubCell"/>
</dbReference>
<evidence type="ECO:0000256" key="4">
    <source>
        <dbReference type="SAM" id="MobiDB-lite"/>
    </source>
</evidence>
<dbReference type="AlphaFoldDB" id="A0A7S3C375"/>
<dbReference type="CDD" id="cd20267">
    <property type="entry name" value="Complex1_LYR_LYRM7"/>
    <property type="match status" value="1"/>
</dbReference>
<feature type="region of interest" description="Disordered" evidence="4">
    <location>
        <begin position="84"/>
        <end position="105"/>
    </location>
</feature>
<dbReference type="PANTHER" id="PTHR46749:SF1">
    <property type="entry name" value="COMPLEX III ASSEMBLY FACTOR LYRM7"/>
    <property type="match status" value="1"/>
</dbReference>
<keyword evidence="2" id="KW-0496">Mitochondrion</keyword>
<proteinExistence type="predicted"/>
<dbReference type="EMBL" id="HBHX01070129">
    <property type="protein sequence ID" value="CAE0151012.1"/>
    <property type="molecule type" value="Transcribed_RNA"/>
</dbReference>
<accession>A0A7S3C375</accession>
<evidence type="ECO:0000313" key="5">
    <source>
        <dbReference type="EMBL" id="CAE0151012.1"/>
    </source>
</evidence>
<organism evidence="5">
    <name type="scientific">Haptolina ericina</name>
    <dbReference type="NCBI Taxonomy" id="156174"/>
    <lineage>
        <taxon>Eukaryota</taxon>
        <taxon>Haptista</taxon>
        <taxon>Haptophyta</taxon>
        <taxon>Prymnesiophyceae</taxon>
        <taxon>Prymnesiales</taxon>
        <taxon>Prymnesiaceae</taxon>
        <taxon>Haptolina</taxon>
    </lineage>
</organism>
<dbReference type="PANTHER" id="PTHR46749">
    <property type="entry name" value="COMPLEX III ASSEMBLY FACTOR LYRM7"/>
    <property type="match status" value="1"/>
</dbReference>
<dbReference type="InterPro" id="IPR045298">
    <property type="entry name" value="Complex1_LYR_LYRM7"/>
</dbReference>
<protein>
    <recommendedName>
        <fullName evidence="6">Mitochondrial zinc maintenance protein 1, mitochondrial</fullName>
    </recommendedName>
</protein>
<keyword evidence="3" id="KW-0143">Chaperone</keyword>
<evidence type="ECO:0000256" key="3">
    <source>
        <dbReference type="ARBA" id="ARBA00023186"/>
    </source>
</evidence>
<evidence type="ECO:0000256" key="1">
    <source>
        <dbReference type="ARBA" id="ARBA00004305"/>
    </source>
</evidence>
<dbReference type="InterPro" id="IPR050435">
    <property type="entry name" value="MZM1/LYRM7"/>
</dbReference>